<reference evidence="1" key="1">
    <citation type="submission" date="2019-05" db="EMBL/GenBank/DDBJ databases">
        <authorList>
            <consortium name="Pathogen Informatics"/>
        </authorList>
    </citation>
    <scope>NUCLEOTIDE SEQUENCE [LARGE SCALE GENOMIC DNA]</scope>
    <source>
        <strain evidence="1">NCTC12965</strain>
    </source>
</reference>
<protein>
    <submittedName>
        <fullName evidence="1">Uncharacterized protein</fullName>
    </submittedName>
</protein>
<evidence type="ECO:0000313" key="1">
    <source>
        <dbReference type="EMBL" id="VTR24615.1"/>
    </source>
</evidence>
<dbReference type="AlphaFoldDB" id="A0A4U9TWG2"/>
<name>A0A4U9TWG2_SERFO</name>
<organism evidence="1">
    <name type="scientific">Serratia fonticola</name>
    <dbReference type="NCBI Taxonomy" id="47917"/>
    <lineage>
        <taxon>Bacteria</taxon>
        <taxon>Pseudomonadati</taxon>
        <taxon>Pseudomonadota</taxon>
        <taxon>Gammaproteobacteria</taxon>
        <taxon>Enterobacterales</taxon>
        <taxon>Yersiniaceae</taxon>
        <taxon>Serratia</taxon>
    </lineage>
</organism>
<accession>A0A4U9TWG2</accession>
<sequence length="73" mass="8060">MGTFTVGCSAQFWASDCYGSQAADAWYGWGLSWADEDPEKLVGALVYAQRLLHQAETSQSTLYSETMSQSNVR</sequence>
<gene>
    <name evidence="1" type="ORF">NCTC12965_02021</name>
</gene>
<proteinExistence type="predicted"/>
<dbReference type="EMBL" id="CABEEZ010000036">
    <property type="protein sequence ID" value="VTR24615.1"/>
    <property type="molecule type" value="Genomic_DNA"/>
</dbReference>